<proteinExistence type="predicted"/>
<dbReference type="Proteomes" id="UP000663856">
    <property type="component" value="Unassembled WGS sequence"/>
</dbReference>
<evidence type="ECO:0000313" key="2">
    <source>
        <dbReference type="EMBL" id="CAF2129787.1"/>
    </source>
</evidence>
<keyword evidence="1" id="KW-0175">Coiled coil</keyword>
<organism evidence="2 3">
    <name type="scientific">Rotaria magnacalcarata</name>
    <dbReference type="NCBI Taxonomy" id="392030"/>
    <lineage>
        <taxon>Eukaryota</taxon>
        <taxon>Metazoa</taxon>
        <taxon>Spiralia</taxon>
        <taxon>Gnathifera</taxon>
        <taxon>Rotifera</taxon>
        <taxon>Eurotatoria</taxon>
        <taxon>Bdelloidea</taxon>
        <taxon>Philodinida</taxon>
        <taxon>Philodinidae</taxon>
        <taxon>Rotaria</taxon>
    </lineage>
</organism>
<feature type="coiled-coil region" evidence="1">
    <location>
        <begin position="523"/>
        <end position="575"/>
    </location>
</feature>
<sequence>MTALIKEKVMGAIPQQPVIWSDRNIFGYGLVNNIACNTNNEAISEPHLMYYTFPVNPSTNDAGQARIYYQQQANVHPLNQFTPTNSIVHPHYLQQQCSSLNSNVLACIQEPLIHTNTSRKEIFRPVEQQILNLADIPQTTMNNPTVSSTPISNSIKRGRNDVSGISESNMQLQNQHSNINQVLNANNIPAKRLRGMNQSFNQLVENPLEPSSEACRFAATRYPFSPFSIIFKQDVRDKLVVEDLTKHILENCSFELKLLAFRRARDDKDERKILVFVENSESFLILYNQENWPTTLASSSYTTKKPSIPPQLSLVIPNVSLQTNREDFVQDLQDNYPSISNVIRLRNKAQQPLRAVKLEFSSSITRKEILEAGEIAALHIKYKVVEFFTQANVLICSNCYGIGHFRKNCAQKSDATCKTCSEKCNNLKDHVCSGILKCVHCGDAHSSNDTKCKVIQNYRSALTRNILSKRITENTESIKPGRMISNTHLVCPTTADGLSYANVVKGSSFISNDILLKKLDSIITKVEEESNATRQSLDEIKQEMRSRQEETKQQVEALEEKVKVMEKKSTDFSTKMGKIIQNICSTLLAPQCSQGQQWKSYWQEQIKTLEEARSSFAKPS</sequence>
<protein>
    <recommendedName>
        <fullName evidence="4">CCHC-type domain-containing protein</fullName>
    </recommendedName>
</protein>
<accession>A0A816W789</accession>
<gene>
    <name evidence="2" type="ORF">WKI299_LOCUS26081</name>
</gene>
<reference evidence="2" key="1">
    <citation type="submission" date="2021-02" db="EMBL/GenBank/DDBJ databases">
        <authorList>
            <person name="Nowell W R."/>
        </authorList>
    </citation>
    <scope>NUCLEOTIDE SEQUENCE</scope>
</reference>
<dbReference type="EMBL" id="CAJNRF010011254">
    <property type="protein sequence ID" value="CAF2129787.1"/>
    <property type="molecule type" value="Genomic_DNA"/>
</dbReference>
<name>A0A816W789_9BILA</name>
<comment type="caution">
    <text evidence="2">The sequence shown here is derived from an EMBL/GenBank/DDBJ whole genome shotgun (WGS) entry which is preliminary data.</text>
</comment>
<dbReference type="AlphaFoldDB" id="A0A816W789"/>
<evidence type="ECO:0008006" key="4">
    <source>
        <dbReference type="Google" id="ProtNLM"/>
    </source>
</evidence>
<evidence type="ECO:0000313" key="3">
    <source>
        <dbReference type="Proteomes" id="UP000663856"/>
    </source>
</evidence>
<evidence type="ECO:0000256" key="1">
    <source>
        <dbReference type="SAM" id="Coils"/>
    </source>
</evidence>